<dbReference type="GO" id="GO:0008270">
    <property type="term" value="F:zinc ion binding"/>
    <property type="evidence" value="ECO:0007669"/>
    <property type="project" value="InterPro"/>
</dbReference>
<dbReference type="PROSITE" id="PS00059">
    <property type="entry name" value="ADH_ZINC"/>
    <property type="match status" value="1"/>
</dbReference>
<evidence type="ECO:0000313" key="9">
    <source>
        <dbReference type="Proteomes" id="UP000186102"/>
    </source>
</evidence>
<feature type="domain" description="Enoyl reductase (ER)" evidence="7">
    <location>
        <begin position="8"/>
        <end position="349"/>
    </location>
</feature>
<proteinExistence type="inferred from homology"/>
<evidence type="ECO:0000256" key="4">
    <source>
        <dbReference type="ARBA" id="ARBA00022833"/>
    </source>
</evidence>
<protein>
    <submittedName>
        <fullName evidence="8">2,3-butanediol dehydrogenase, R-alcohol forming, (R)-and (S)-acetoin-specific</fullName>
    </submittedName>
</protein>
<evidence type="ECO:0000313" key="8">
    <source>
        <dbReference type="EMBL" id="OLN32494.1"/>
    </source>
</evidence>
<sequence>MKAAVWYGRKDVRVVDVPEPPTPGEGWVKVKVKWCGICGSDLHEYLAGPIFIPVSAPDALTGSKAPIILGHEFSGEVVEIGPGVKNVQVGDRVAPDACQVCWECYHCKRMNYNMCEKLAFTGLMTDGAFAEYVNVPAYTIYKIPDDMSYEVAAVIEPIAVGIHAVRMAPVIEGDIVVVLGGGTIGLATLQAAKAAGASKVYVIEMAKARKEYALNMGATAVFDPREVDVVAKIKELTDGLGADITFECIGNEKTAPLAIQLARKSGKVVMVGIFERESTFNFFEVTANEKHIIGSLAYNGEFSTAIALMNDGRIQGEPMITGKIKLDDIIEKGFEELVNRKEVNIKILVSPS</sequence>
<dbReference type="InterPro" id="IPR013149">
    <property type="entry name" value="ADH-like_C"/>
</dbReference>
<evidence type="ECO:0000256" key="1">
    <source>
        <dbReference type="ARBA" id="ARBA00001947"/>
    </source>
</evidence>
<dbReference type="PANTHER" id="PTHR43161">
    <property type="entry name" value="SORBITOL DEHYDROGENASE"/>
    <property type="match status" value="1"/>
</dbReference>
<keyword evidence="9" id="KW-1185">Reference proteome</keyword>
<comment type="similarity">
    <text evidence="2 6">Belongs to the zinc-containing alcohol dehydrogenase family.</text>
</comment>
<keyword evidence="3 6" id="KW-0479">Metal-binding</keyword>
<evidence type="ECO:0000256" key="6">
    <source>
        <dbReference type="RuleBase" id="RU361277"/>
    </source>
</evidence>
<dbReference type="InterPro" id="IPR013154">
    <property type="entry name" value="ADH-like_N"/>
</dbReference>
<dbReference type="SMART" id="SM00829">
    <property type="entry name" value="PKS_ER"/>
    <property type="match status" value="1"/>
</dbReference>
<dbReference type="CDD" id="cd08233">
    <property type="entry name" value="butanediol_DH_like"/>
    <property type="match status" value="1"/>
</dbReference>
<evidence type="ECO:0000256" key="3">
    <source>
        <dbReference type="ARBA" id="ARBA00022723"/>
    </source>
</evidence>
<evidence type="ECO:0000256" key="5">
    <source>
        <dbReference type="ARBA" id="ARBA00023002"/>
    </source>
</evidence>
<comment type="caution">
    <text evidence="8">The sequence shown here is derived from an EMBL/GenBank/DDBJ whole genome shotgun (WGS) entry which is preliminary data.</text>
</comment>
<name>A0A1Q8QYS6_9FIRM</name>
<accession>A0A1Q8QYS6</accession>
<keyword evidence="4 6" id="KW-0862">Zinc</keyword>
<dbReference type="Gene3D" id="3.40.50.720">
    <property type="entry name" value="NAD(P)-binding Rossmann-like Domain"/>
    <property type="match status" value="1"/>
</dbReference>
<dbReference type="Pfam" id="PF00107">
    <property type="entry name" value="ADH_zinc_N"/>
    <property type="match status" value="1"/>
</dbReference>
<dbReference type="GO" id="GO:0016491">
    <property type="term" value="F:oxidoreductase activity"/>
    <property type="evidence" value="ECO:0007669"/>
    <property type="project" value="UniProtKB-KW"/>
</dbReference>
<dbReference type="Proteomes" id="UP000186102">
    <property type="component" value="Unassembled WGS sequence"/>
</dbReference>
<reference evidence="8 9" key="1">
    <citation type="submission" date="2016-09" db="EMBL/GenBank/DDBJ databases">
        <title>Complete genome of Desulfosporosinus sp. OL.</title>
        <authorList>
            <person name="Mardanov A."/>
            <person name="Beletsky A."/>
            <person name="Panova A."/>
            <person name="Karnachuk O."/>
            <person name="Ravin N."/>
        </authorList>
    </citation>
    <scope>NUCLEOTIDE SEQUENCE [LARGE SCALE GENOMIC DNA]</scope>
    <source>
        <strain evidence="8 9">OL</strain>
    </source>
</reference>
<gene>
    <name evidence="8" type="ORF">DSOL_1530</name>
</gene>
<dbReference type="InterPro" id="IPR002328">
    <property type="entry name" value="ADH_Zn_CS"/>
</dbReference>
<dbReference type="RefSeq" id="WP_045572949.1">
    <property type="nucleotide sequence ID" value="NZ_MLBF01000008.1"/>
</dbReference>
<dbReference type="PANTHER" id="PTHR43161:SF26">
    <property type="entry name" value="GALACTITOL 1-PHOSPHATE 5-DEHYDROGENASE"/>
    <property type="match status" value="1"/>
</dbReference>
<dbReference type="InterPro" id="IPR020843">
    <property type="entry name" value="ER"/>
</dbReference>
<dbReference type="InterPro" id="IPR011032">
    <property type="entry name" value="GroES-like_sf"/>
</dbReference>
<evidence type="ECO:0000256" key="2">
    <source>
        <dbReference type="ARBA" id="ARBA00008072"/>
    </source>
</evidence>
<dbReference type="EMBL" id="MLBF01000008">
    <property type="protein sequence ID" value="OLN32494.1"/>
    <property type="molecule type" value="Genomic_DNA"/>
</dbReference>
<organism evidence="8 9">
    <name type="scientific">Desulfosporosinus metallidurans</name>
    <dbReference type="NCBI Taxonomy" id="1888891"/>
    <lineage>
        <taxon>Bacteria</taxon>
        <taxon>Bacillati</taxon>
        <taxon>Bacillota</taxon>
        <taxon>Clostridia</taxon>
        <taxon>Eubacteriales</taxon>
        <taxon>Desulfitobacteriaceae</taxon>
        <taxon>Desulfosporosinus</taxon>
    </lineage>
</organism>
<dbReference type="OrthoDB" id="9769198at2"/>
<dbReference type="AlphaFoldDB" id="A0A1Q8QYS6"/>
<dbReference type="SUPFAM" id="SSF50129">
    <property type="entry name" value="GroES-like"/>
    <property type="match status" value="1"/>
</dbReference>
<dbReference type="Pfam" id="PF08240">
    <property type="entry name" value="ADH_N"/>
    <property type="match status" value="1"/>
</dbReference>
<dbReference type="STRING" id="1888891.DSOL_1530"/>
<evidence type="ECO:0000259" key="7">
    <source>
        <dbReference type="SMART" id="SM00829"/>
    </source>
</evidence>
<dbReference type="SUPFAM" id="SSF51735">
    <property type="entry name" value="NAD(P)-binding Rossmann-fold domains"/>
    <property type="match status" value="1"/>
</dbReference>
<dbReference type="InterPro" id="IPR036291">
    <property type="entry name" value="NAD(P)-bd_dom_sf"/>
</dbReference>
<dbReference type="Gene3D" id="3.90.180.10">
    <property type="entry name" value="Medium-chain alcohol dehydrogenases, catalytic domain"/>
    <property type="match status" value="1"/>
</dbReference>
<comment type="cofactor">
    <cofactor evidence="1 6">
        <name>Zn(2+)</name>
        <dbReference type="ChEBI" id="CHEBI:29105"/>
    </cofactor>
</comment>
<keyword evidence="5" id="KW-0560">Oxidoreductase</keyword>